<proteinExistence type="predicted"/>
<reference evidence="1" key="1">
    <citation type="submission" date="2023-06" db="EMBL/GenBank/DDBJ databases">
        <title>Uncultivated large filamentous bacteria from sulfidic sediments reveal new species and different genomic features in energy metabolism and defense.</title>
        <authorList>
            <person name="Fonseca A."/>
        </authorList>
    </citation>
    <scope>NUCLEOTIDE SEQUENCE</scope>
    <source>
        <strain evidence="1">HSG4</strain>
    </source>
</reference>
<protein>
    <recommendedName>
        <fullName evidence="3">Phytase-like domain-containing protein</fullName>
    </recommendedName>
</protein>
<dbReference type="InterPro" id="IPR011044">
    <property type="entry name" value="Quino_amine_DH_bsu"/>
</dbReference>
<keyword evidence="2" id="KW-1185">Reference proteome</keyword>
<gene>
    <name evidence="1" type="ORF">QUF54_01610</name>
</gene>
<dbReference type="SUPFAM" id="SSF50969">
    <property type="entry name" value="YVTN repeat-like/Quinoprotein amine dehydrogenase"/>
    <property type="match status" value="1"/>
</dbReference>
<feature type="non-terminal residue" evidence="1">
    <location>
        <position position="1"/>
    </location>
</feature>
<dbReference type="Proteomes" id="UP001171945">
    <property type="component" value="Unassembled WGS sequence"/>
</dbReference>
<evidence type="ECO:0000313" key="1">
    <source>
        <dbReference type="EMBL" id="MDM8562032.1"/>
    </source>
</evidence>
<dbReference type="EMBL" id="JAUCGM010000040">
    <property type="protein sequence ID" value="MDM8562032.1"/>
    <property type="molecule type" value="Genomic_DNA"/>
</dbReference>
<evidence type="ECO:0008006" key="3">
    <source>
        <dbReference type="Google" id="ProtNLM"/>
    </source>
</evidence>
<evidence type="ECO:0000313" key="2">
    <source>
        <dbReference type="Proteomes" id="UP001171945"/>
    </source>
</evidence>
<comment type="caution">
    <text evidence="1">The sequence shown here is derived from an EMBL/GenBank/DDBJ whole genome shotgun (WGS) entry which is preliminary data.</text>
</comment>
<organism evidence="1 2">
    <name type="scientific">Candidatus Marithioploca araucensis</name>
    <dbReference type="NCBI Taxonomy" id="70273"/>
    <lineage>
        <taxon>Bacteria</taxon>
        <taxon>Pseudomonadati</taxon>
        <taxon>Pseudomonadota</taxon>
        <taxon>Gammaproteobacteria</taxon>
        <taxon>Thiotrichales</taxon>
        <taxon>Thiotrichaceae</taxon>
        <taxon>Candidatus Marithioploca</taxon>
    </lineage>
</organism>
<dbReference type="SUPFAM" id="SSF101898">
    <property type="entry name" value="NHL repeat"/>
    <property type="match status" value="1"/>
</dbReference>
<accession>A0ABT7VQV2</accession>
<sequence length="799" mass="86286">EVIGGFTDTTSMEAITFDLTGKILYAADGGQFGTLDLVETGKFVEIGDGFGTGTCTNGDKVAFDDVDGLAVDFANGDLYGTQRRESPSEQYDVLFQIDPQTGEFIEDAFNGDDCVVIEVTDYPEYYDIDDIASDPKDGKLYAIVNTGAGVKSALATLDLSEKETTGNVTATLVGVVQTTGGQILDDIESMSIDPYGVLYGTTGNGGAKKEEANPPTKDRLYQISKTPTGVLPDGTPVVAAAGLGELMPPDENEGVVQHDFEAVSCIKPVPDSCFMYAVHDEGKNDSQIFVIRPFAESGVGAIEPIGPMYKDLDLEGLAILGDGILYGTSGHDSCYGREPSTQDSCGSAANSDGFLYKVNTNESSVQGMIEPLGPTGYSELSGLAVNQTDNSLWAWARGKKGNRKKGPVLIEPTKPPTAELVEEFEEFSGKIDVIVDGETVKRKLDIEAIAWSNDGNTLYAMAYANDRVISKLVPHPKKTGRFIRVPQEYEILGNDPVLGYDGVLDNYGYSELWAYDKETKKLSLVCPKTVKAGVEGVEMQPNGLLVLGTHRRKEVGMVGFDPKKCEILVTRKFKGLNYDDIESIEWPGQSCPHRSWLYETSYDAQIALVEYEPVPYQLEETLREALDNAGMEGATTEVKGDEITVFYNTYQFTVLAQESPGYAVKRARREGSDAKLVDSATTGCKNLISQSEATSWTLCPTSPDPDALENMLEEIGEPELDEGNGSISLMLPGGMGIEAILGMAITPPVILKGEALPPVPETDTAEIVFDQDTNDDGTTDKYTVEYPDGAVQDILVIIE</sequence>
<name>A0ABT7VQV2_9GAMM</name>